<comment type="similarity">
    <text evidence="1">Belongs to the UDP-glycosyltransferase family.</text>
</comment>
<dbReference type="InterPro" id="IPR050271">
    <property type="entry name" value="UDP-glycosyltransferase"/>
</dbReference>
<proteinExistence type="evidence at transcript level"/>
<reference evidence="5" key="2">
    <citation type="submission" date="2014-03" db="EMBL/GenBank/DDBJ databases">
        <authorList>
            <person name="Ahn S.-J."/>
            <person name="Dermauw W."/>
            <person name="Wybouw N."/>
            <person name="Heckel D.G."/>
            <person name="Van Leeuwen T."/>
        </authorList>
    </citation>
    <scope>NUCLEOTIDE SEQUENCE</scope>
</reference>
<dbReference type="PANTHER" id="PTHR48043:SF159">
    <property type="entry name" value="EG:EG0003.4 PROTEIN-RELATED"/>
    <property type="match status" value="1"/>
</dbReference>
<gene>
    <name evidence="5" type="primary">UGT208B2</name>
</gene>
<organism evidence="5">
    <name type="scientific">Daphnia pulex</name>
    <name type="common">Water flea</name>
    <dbReference type="NCBI Taxonomy" id="6669"/>
    <lineage>
        <taxon>Eukaryota</taxon>
        <taxon>Metazoa</taxon>
        <taxon>Ecdysozoa</taxon>
        <taxon>Arthropoda</taxon>
        <taxon>Crustacea</taxon>
        <taxon>Branchiopoda</taxon>
        <taxon>Diplostraca</taxon>
        <taxon>Cladocera</taxon>
        <taxon>Anomopoda</taxon>
        <taxon>Daphniidae</taxon>
        <taxon>Daphnia</taxon>
    </lineage>
</organism>
<accession>A0A023R8G1</accession>
<keyword evidence="2" id="KW-0328">Glycosyltransferase</keyword>
<dbReference type="OrthoDB" id="5835829at2759"/>
<keyword evidence="4" id="KW-1133">Transmembrane helix</keyword>
<dbReference type="SUPFAM" id="SSF53756">
    <property type="entry name" value="UDP-Glycosyltransferase/glycogen phosphorylase"/>
    <property type="match status" value="1"/>
</dbReference>
<dbReference type="PANTHER" id="PTHR48043">
    <property type="entry name" value="EG:EG0003.4 PROTEIN-RELATED"/>
    <property type="match status" value="1"/>
</dbReference>
<evidence type="ECO:0000256" key="4">
    <source>
        <dbReference type="SAM" id="Phobius"/>
    </source>
</evidence>
<keyword evidence="3 5" id="KW-0808">Transferase</keyword>
<dbReference type="InterPro" id="IPR002213">
    <property type="entry name" value="UDP_glucos_trans"/>
</dbReference>
<dbReference type="FunFam" id="3.40.50.2000:FF:000021">
    <property type="entry name" value="UDP-glucuronosyltransferase"/>
    <property type="match status" value="1"/>
</dbReference>
<reference evidence="5" key="1">
    <citation type="journal article" date="2014" name="Insect Biochem. Mol. Biol.">
        <title>Bacterial origin of a diverse family of UDP-glycosyltransferase genes in the Tetranychus urticae genome.</title>
        <authorList>
            <person name="Ahn S.J."/>
            <person name="Dermauw W."/>
            <person name="Wybouw N."/>
            <person name="Heckel D.G."/>
            <person name="Van Leeuwen T."/>
        </authorList>
    </citation>
    <scope>NUCLEOTIDE SEQUENCE</scope>
</reference>
<dbReference type="CDD" id="cd03784">
    <property type="entry name" value="GT1_Gtf-like"/>
    <property type="match status" value="1"/>
</dbReference>
<evidence type="ECO:0000256" key="1">
    <source>
        <dbReference type="ARBA" id="ARBA00009995"/>
    </source>
</evidence>
<dbReference type="Pfam" id="PF00201">
    <property type="entry name" value="UDPGT"/>
    <property type="match status" value="1"/>
</dbReference>
<sequence length="532" mass="60480">MTYVATISLTVCLLVGLLVIPELSAYNLLFLSPITSPSHSNFFKPVVKAMVDRGHFVTYYSGLNHNNQKMATNNQTINFRPLSSSPALHKISTDHQVDFNIRDKPLLFLSQLPQKMENYCTAIYNDPVFQQLINTTEKFDIIVIEGYLNDCVLPLVAMFNVPFIYMSGVAPMPWLLNAFGSPLATDHVPNVVHSYTDEMNFWQRTVNSVSSISGVYLRHWFVMPVVDRMAQKMLGKNLPAIEEIERHYMSLLIVNTHSSINYQLPLSPAIIQAGGLHCVPPKPLPKDLESFVDGSGDAGFIIVSFGSVLKGVDMPNNFRRIFLSAFARLPQRVLWKWEDQPGENDSIPSNVKLLPWMPQQDLLGHPKIRLFITHGGLFSNQEAVYHGVPFIVMPIFADQPINAQKAHDDGYAIRVDMDSMSEEILFDAIQRILTDPKYAEKMNQVSALARDQMESPLDRAVYWIEYVIRHQGAPHLRIASRKLSLFQRYLYDVLLFVLFSALSFLFLVFYLCRHIICSNGRVKINGQKKKKN</sequence>
<keyword evidence="4" id="KW-0812">Transmembrane</keyword>
<dbReference type="Gene3D" id="3.40.50.2000">
    <property type="entry name" value="Glycogen Phosphorylase B"/>
    <property type="match status" value="2"/>
</dbReference>
<evidence type="ECO:0000256" key="2">
    <source>
        <dbReference type="ARBA" id="ARBA00022676"/>
    </source>
</evidence>
<protein>
    <submittedName>
        <fullName evidence="5">UDP-glycosyltransferase 208B2</fullName>
    </submittedName>
</protein>
<evidence type="ECO:0000256" key="3">
    <source>
        <dbReference type="ARBA" id="ARBA00022679"/>
    </source>
</evidence>
<evidence type="ECO:0000313" key="5">
    <source>
        <dbReference type="EMBL" id="AHX56922.1"/>
    </source>
</evidence>
<feature type="transmembrane region" description="Helical" evidence="4">
    <location>
        <begin position="489"/>
        <end position="512"/>
    </location>
</feature>
<name>A0A023R8G1_DAPPU</name>
<dbReference type="AlphaFoldDB" id="A0A023R8G1"/>
<keyword evidence="4" id="KW-0472">Membrane</keyword>
<dbReference type="GO" id="GO:0008194">
    <property type="term" value="F:UDP-glycosyltransferase activity"/>
    <property type="evidence" value="ECO:0007669"/>
    <property type="project" value="InterPro"/>
</dbReference>
<dbReference type="EMBL" id="KJ584795">
    <property type="protein sequence ID" value="AHX56922.1"/>
    <property type="molecule type" value="mRNA"/>
</dbReference>